<dbReference type="EMBL" id="NVQR01000080">
    <property type="protein sequence ID" value="PCH60842.1"/>
    <property type="molecule type" value="Genomic_DNA"/>
</dbReference>
<evidence type="ECO:0000256" key="2">
    <source>
        <dbReference type="ARBA" id="ARBA00005254"/>
    </source>
</evidence>
<dbReference type="PANTHER" id="PTHR43149">
    <property type="entry name" value="ENOYL-COA HYDRATASE"/>
    <property type="match status" value="1"/>
</dbReference>
<dbReference type="InterPro" id="IPR018376">
    <property type="entry name" value="Enoyl-CoA_hyd/isom_CS"/>
</dbReference>
<evidence type="ECO:0000256" key="6">
    <source>
        <dbReference type="RuleBase" id="RU003707"/>
    </source>
</evidence>
<organism evidence="7 8">
    <name type="scientific">SAR86 cluster bacterium</name>
    <dbReference type="NCBI Taxonomy" id="2030880"/>
    <lineage>
        <taxon>Bacteria</taxon>
        <taxon>Pseudomonadati</taxon>
        <taxon>Pseudomonadota</taxon>
        <taxon>Gammaproteobacteria</taxon>
        <taxon>SAR86 cluster</taxon>
    </lineage>
</organism>
<dbReference type="GO" id="GO:0016853">
    <property type="term" value="F:isomerase activity"/>
    <property type="evidence" value="ECO:0007669"/>
    <property type="project" value="UniProtKB-KW"/>
</dbReference>
<dbReference type="PROSITE" id="PS00166">
    <property type="entry name" value="ENOYL_COA_HYDRATASE"/>
    <property type="match status" value="1"/>
</dbReference>
<evidence type="ECO:0000256" key="3">
    <source>
        <dbReference type="ARBA" id="ARBA00022832"/>
    </source>
</evidence>
<dbReference type="AlphaFoldDB" id="A0A2A4MLT1"/>
<gene>
    <name evidence="7" type="ORF">COC19_05380</name>
</gene>
<accession>A0A2A4MLT1</accession>
<dbReference type="GO" id="GO:0006635">
    <property type="term" value="P:fatty acid beta-oxidation"/>
    <property type="evidence" value="ECO:0007669"/>
    <property type="project" value="UniProtKB-UniPathway"/>
</dbReference>
<comment type="similarity">
    <text evidence="2 6">Belongs to the enoyl-CoA hydratase/isomerase family.</text>
</comment>
<dbReference type="NCBIfam" id="NF004794">
    <property type="entry name" value="PRK06142.1"/>
    <property type="match status" value="1"/>
</dbReference>
<dbReference type="Proteomes" id="UP000218172">
    <property type="component" value="Unassembled WGS sequence"/>
</dbReference>
<dbReference type="Gene3D" id="3.90.226.10">
    <property type="entry name" value="2-enoyl-CoA Hydratase, Chain A, domain 1"/>
    <property type="match status" value="1"/>
</dbReference>
<dbReference type="InterPro" id="IPR001753">
    <property type="entry name" value="Enoyl-CoA_hydra/iso"/>
</dbReference>
<comment type="caution">
    <text evidence="7">The sequence shown here is derived from an EMBL/GenBank/DDBJ whole genome shotgun (WGS) entry which is preliminary data.</text>
</comment>
<dbReference type="FunFam" id="1.10.12.10:FF:000004">
    <property type="entry name" value="Delta3,5-delta2,4-dienoyl-CoA isomerase"/>
    <property type="match status" value="1"/>
</dbReference>
<keyword evidence="3" id="KW-0276">Fatty acid metabolism</keyword>
<dbReference type="InterPro" id="IPR029045">
    <property type="entry name" value="ClpP/crotonase-like_dom_sf"/>
</dbReference>
<dbReference type="SUPFAM" id="SSF52096">
    <property type="entry name" value="ClpP/crotonase"/>
    <property type="match status" value="1"/>
</dbReference>
<proteinExistence type="inferred from homology"/>
<keyword evidence="4" id="KW-0443">Lipid metabolism</keyword>
<name>A0A2A4MLT1_9GAMM</name>
<evidence type="ECO:0000256" key="1">
    <source>
        <dbReference type="ARBA" id="ARBA00005005"/>
    </source>
</evidence>
<protein>
    <submittedName>
        <fullName evidence="7">Enoyl-CoA hydratase</fullName>
    </submittedName>
</protein>
<dbReference type="UniPathway" id="UPA00659"/>
<dbReference type="Gene3D" id="1.10.12.10">
    <property type="entry name" value="Lyase 2-enoyl-coa Hydratase, Chain A, domain 2"/>
    <property type="match status" value="1"/>
</dbReference>
<dbReference type="Pfam" id="PF00378">
    <property type="entry name" value="ECH_1"/>
    <property type="match status" value="1"/>
</dbReference>
<dbReference type="InterPro" id="IPR014748">
    <property type="entry name" value="Enoyl-CoA_hydra_C"/>
</dbReference>
<dbReference type="CDD" id="cd06558">
    <property type="entry name" value="crotonase-like"/>
    <property type="match status" value="1"/>
</dbReference>
<sequence length="290" mass="32093">MKYQCFHVSIKDHIALITLNRPEKRNSMIAEFWDELPTIIQIIDAQAKARVIVIASTGPHFSAGLDLGVFGTSAPPEGKNAQQTAFYQRQKGARFYDSVRHMQKAFTSLEQCRIPVLAAIQGGAIGAGVDLITACDMRYMTEDAYLSIYEINIGMTADVGTFPRLVKLIPEGIVKELAYTGRNMNAQEAKAVGLVNAVFADQDTMLAEVMKIAAQISTKAPLAIYGSKQIINYSRDHNTADGLDYIRIWNASMLQADEIQEAFKAKAEQRTAEFVDLPPIRGRMTNEIVD</sequence>
<comment type="pathway">
    <text evidence="1">Lipid metabolism; fatty acid beta-oxidation.</text>
</comment>
<evidence type="ECO:0000313" key="8">
    <source>
        <dbReference type="Proteomes" id="UP000218172"/>
    </source>
</evidence>
<evidence type="ECO:0000313" key="7">
    <source>
        <dbReference type="EMBL" id="PCH60842.1"/>
    </source>
</evidence>
<dbReference type="InterPro" id="IPR045002">
    <property type="entry name" value="Ech1-like"/>
</dbReference>
<evidence type="ECO:0000256" key="4">
    <source>
        <dbReference type="ARBA" id="ARBA00023098"/>
    </source>
</evidence>
<evidence type="ECO:0000256" key="5">
    <source>
        <dbReference type="ARBA" id="ARBA00023235"/>
    </source>
</evidence>
<keyword evidence="5" id="KW-0413">Isomerase</keyword>
<reference evidence="8" key="1">
    <citation type="submission" date="2017-08" db="EMBL/GenBank/DDBJ databases">
        <title>A dynamic microbial community with high functional redundancy inhabits the cold, oxic subseafloor aquifer.</title>
        <authorList>
            <person name="Tully B.J."/>
            <person name="Wheat C.G."/>
            <person name="Glazer B.T."/>
            <person name="Huber J.A."/>
        </authorList>
    </citation>
    <scope>NUCLEOTIDE SEQUENCE [LARGE SCALE GENOMIC DNA]</scope>
</reference>